<organism evidence="9 10">
    <name type="scientific">Acinetobacter equi</name>
    <dbReference type="NCBI Taxonomy" id="1324350"/>
    <lineage>
        <taxon>Bacteria</taxon>
        <taxon>Pseudomonadati</taxon>
        <taxon>Pseudomonadota</taxon>
        <taxon>Gammaproteobacteria</taxon>
        <taxon>Moraxellales</taxon>
        <taxon>Moraxellaceae</taxon>
        <taxon>Acinetobacter</taxon>
    </lineage>
</organism>
<dbReference type="InterPro" id="IPR001829">
    <property type="entry name" value="Pili_assmbl_chaperone_bac"/>
</dbReference>
<dbReference type="Gene3D" id="2.60.40.10">
    <property type="entry name" value="Immunoglobulins"/>
    <property type="match status" value="2"/>
</dbReference>
<dbReference type="Proteomes" id="UP000064939">
    <property type="component" value="Chromosome"/>
</dbReference>
<evidence type="ECO:0000313" key="9">
    <source>
        <dbReference type="EMBL" id="ALH94782.1"/>
    </source>
</evidence>
<evidence type="ECO:0000256" key="6">
    <source>
        <dbReference type="RuleBase" id="RU003918"/>
    </source>
</evidence>
<dbReference type="OrthoDB" id="9131059at2"/>
<dbReference type="InterPro" id="IPR008962">
    <property type="entry name" value="PapD-like_sf"/>
</dbReference>
<dbReference type="RefSeq" id="WP_054580681.1">
    <property type="nucleotide sequence ID" value="NZ_CP012808.1"/>
</dbReference>
<keyword evidence="5 6" id="KW-0143">Chaperone</keyword>
<dbReference type="InterPro" id="IPR018046">
    <property type="entry name" value="Pili_assmbl_chaperone_CS"/>
</dbReference>
<dbReference type="AlphaFoldDB" id="A0A0N9V6B7"/>
<dbReference type="PANTHER" id="PTHR30251">
    <property type="entry name" value="PILUS ASSEMBLY CHAPERONE"/>
    <property type="match status" value="1"/>
</dbReference>
<sequence>MLRNTLLSIFLTLISSITWSGVTIDGTRIIFPANEKSINIQLRNTFKTPALVQVWIDNGNTLEIPKANEIPFVLNPSLTRIEANKGQIIRLIPTTISMLPLDRESIFWFNMLDIPPENPKYTDANKIKFTVRTRIKLFYRPKGLKIHPNQAYKMLNFQYLDQDHLKISNPSPYYITIIKIESENKEITENSHMIEPFEEKILQLKIKNNNIKYYIINDLGVIEEFNSTPSGNEG</sequence>
<dbReference type="SUPFAM" id="SSF49584">
    <property type="entry name" value="Periplasmic chaperone C-domain"/>
    <property type="match status" value="1"/>
</dbReference>
<dbReference type="InterPro" id="IPR013783">
    <property type="entry name" value="Ig-like_fold"/>
</dbReference>
<dbReference type="GO" id="GO:0030288">
    <property type="term" value="C:outer membrane-bounded periplasmic space"/>
    <property type="evidence" value="ECO:0007669"/>
    <property type="project" value="InterPro"/>
</dbReference>
<proteinExistence type="inferred from homology"/>
<evidence type="ECO:0000256" key="3">
    <source>
        <dbReference type="ARBA" id="ARBA00022729"/>
    </source>
</evidence>
<dbReference type="GO" id="GO:0071555">
    <property type="term" value="P:cell wall organization"/>
    <property type="evidence" value="ECO:0007669"/>
    <property type="project" value="InterPro"/>
</dbReference>
<reference evidence="9 10" key="1">
    <citation type="journal article" date="2015" name="Int. J. Syst. Evol. Microbiol.">
        <title>Acinetobacter equi sp. nov. isolated from horse faeces.</title>
        <authorList>
            <person name="Poppel M.T."/>
            <person name="Skiebe E."/>
            <person name="Laue M."/>
            <person name="Bergmann H."/>
            <person name="Ebersberger I."/>
            <person name="Garn T."/>
            <person name="Fruth A."/>
            <person name="Baumgardt S."/>
            <person name="Busse H.J."/>
            <person name="Wilharm G."/>
        </authorList>
    </citation>
    <scope>NUCLEOTIDE SEQUENCE [LARGE SCALE GENOMIC DNA]</scope>
    <source>
        <strain evidence="9 10">114</strain>
    </source>
</reference>
<keyword evidence="10" id="KW-1185">Reference proteome</keyword>
<feature type="domain" description="Pili assembly chaperone C-terminal" evidence="8">
    <location>
        <begin position="167"/>
        <end position="222"/>
    </location>
</feature>
<dbReference type="InterPro" id="IPR016148">
    <property type="entry name" value="Pili_assmbl_chaperone_C"/>
</dbReference>
<dbReference type="STRING" id="1324350.AOY20_04100"/>
<comment type="similarity">
    <text evidence="2 6">Belongs to the periplasmic pilus chaperone family.</text>
</comment>
<keyword evidence="3" id="KW-0732">Signal</keyword>
<feature type="domain" description="Pili assembly chaperone N-terminal" evidence="7">
    <location>
        <begin position="21"/>
        <end position="145"/>
    </location>
</feature>
<evidence type="ECO:0000259" key="8">
    <source>
        <dbReference type="Pfam" id="PF02753"/>
    </source>
</evidence>
<evidence type="ECO:0000256" key="4">
    <source>
        <dbReference type="ARBA" id="ARBA00022764"/>
    </source>
</evidence>
<evidence type="ECO:0000256" key="2">
    <source>
        <dbReference type="ARBA" id="ARBA00007399"/>
    </source>
</evidence>
<dbReference type="Pfam" id="PF02753">
    <property type="entry name" value="PapD_C"/>
    <property type="match status" value="1"/>
</dbReference>
<evidence type="ECO:0000256" key="5">
    <source>
        <dbReference type="ARBA" id="ARBA00023186"/>
    </source>
</evidence>
<dbReference type="InterPro" id="IPR036316">
    <property type="entry name" value="Pili_assmbl_chap_C_dom_sf"/>
</dbReference>
<dbReference type="InterPro" id="IPR016147">
    <property type="entry name" value="Pili_assmbl_chaperone_N"/>
</dbReference>
<dbReference type="KEGG" id="aei:AOY20_04100"/>
<name>A0A0N9V6B7_9GAMM</name>
<accession>A0A0N9V6B7</accession>
<protein>
    <recommendedName>
        <fullName evidence="11">Fimbrial chaperone protein</fullName>
    </recommendedName>
</protein>
<evidence type="ECO:0000256" key="1">
    <source>
        <dbReference type="ARBA" id="ARBA00004418"/>
    </source>
</evidence>
<dbReference type="EMBL" id="CP012808">
    <property type="protein sequence ID" value="ALH94782.1"/>
    <property type="molecule type" value="Genomic_DNA"/>
</dbReference>
<dbReference type="PANTHER" id="PTHR30251:SF10">
    <property type="entry name" value="FIMBRIAL CHAPERONE YEHC-RELATED"/>
    <property type="match status" value="1"/>
</dbReference>
<dbReference type="PRINTS" id="PR00969">
    <property type="entry name" value="CHAPERONPILI"/>
</dbReference>
<evidence type="ECO:0000259" key="7">
    <source>
        <dbReference type="Pfam" id="PF00345"/>
    </source>
</evidence>
<gene>
    <name evidence="9" type="ORF">AOY20_04100</name>
</gene>
<comment type="subcellular location">
    <subcellularLocation>
        <location evidence="1 6">Periplasm</location>
    </subcellularLocation>
</comment>
<dbReference type="SUPFAM" id="SSF49354">
    <property type="entry name" value="PapD-like"/>
    <property type="match status" value="1"/>
</dbReference>
<evidence type="ECO:0008006" key="11">
    <source>
        <dbReference type="Google" id="ProtNLM"/>
    </source>
</evidence>
<dbReference type="Pfam" id="PF00345">
    <property type="entry name" value="PapD_N"/>
    <property type="match status" value="1"/>
</dbReference>
<evidence type="ECO:0000313" key="10">
    <source>
        <dbReference type="Proteomes" id="UP000064939"/>
    </source>
</evidence>
<keyword evidence="4" id="KW-0574">Periplasm</keyword>
<dbReference type="PROSITE" id="PS00635">
    <property type="entry name" value="PILI_CHAPERONE"/>
    <property type="match status" value="1"/>
</dbReference>
<dbReference type="InterPro" id="IPR050643">
    <property type="entry name" value="Periplasmic_pilus_chap"/>
</dbReference>